<dbReference type="GO" id="GO:0051028">
    <property type="term" value="P:mRNA transport"/>
    <property type="evidence" value="ECO:0007669"/>
    <property type="project" value="UniProtKB-KW"/>
</dbReference>
<evidence type="ECO:0000256" key="5">
    <source>
        <dbReference type="ARBA" id="ARBA00022448"/>
    </source>
</evidence>
<evidence type="ECO:0000256" key="6">
    <source>
        <dbReference type="ARBA" id="ARBA00022517"/>
    </source>
</evidence>
<keyword evidence="7" id="KW-0509">mRNA transport</keyword>
<dbReference type="GO" id="GO:0042273">
    <property type="term" value="P:ribosomal large subunit biogenesis"/>
    <property type="evidence" value="ECO:0007669"/>
    <property type="project" value="InterPro"/>
</dbReference>
<feature type="region of interest" description="Disordered" evidence="10">
    <location>
        <begin position="134"/>
        <end position="200"/>
    </location>
</feature>
<keyword evidence="5" id="KW-0813">Transport</keyword>
<feature type="region of interest" description="Disordered" evidence="10">
    <location>
        <begin position="1"/>
        <end position="70"/>
    </location>
</feature>
<feature type="compositionally biased region" description="Low complexity" evidence="10">
    <location>
        <begin position="7"/>
        <end position="41"/>
    </location>
</feature>
<dbReference type="InterPro" id="IPR037650">
    <property type="entry name" value="Loc1"/>
</dbReference>
<gene>
    <name evidence="11" type="ORF">AJ79_06990</name>
</gene>
<keyword evidence="8" id="KW-0175">Coiled coil</keyword>
<evidence type="ECO:0000256" key="10">
    <source>
        <dbReference type="SAM" id="MobiDB-lite"/>
    </source>
</evidence>
<reference evidence="11 12" key="1">
    <citation type="submission" date="2017-10" db="EMBL/GenBank/DDBJ databases">
        <title>Comparative genomics in systemic dimorphic fungi from Ajellomycetaceae.</title>
        <authorList>
            <person name="Munoz J.F."/>
            <person name="Mcewen J.G."/>
            <person name="Clay O.K."/>
            <person name="Cuomo C.A."/>
        </authorList>
    </citation>
    <scope>NUCLEOTIDE SEQUENCE [LARGE SCALE GENOMIC DNA]</scope>
    <source>
        <strain evidence="11 12">UAMH5409</strain>
    </source>
</reference>
<dbReference type="PANTHER" id="PTHR28028:SF1">
    <property type="entry name" value="60S RIBOSOMAL SUBUNIT ASSEMBLY_EXPORT PROTEIN LOC1"/>
    <property type="match status" value="1"/>
</dbReference>
<dbReference type="GO" id="GO:0003729">
    <property type="term" value="F:mRNA binding"/>
    <property type="evidence" value="ECO:0007669"/>
    <property type="project" value="InterPro"/>
</dbReference>
<keyword evidence="6" id="KW-0690">Ribosome biogenesis</keyword>
<feature type="compositionally biased region" description="Basic and acidic residues" evidence="10">
    <location>
        <begin position="134"/>
        <end position="157"/>
    </location>
</feature>
<comment type="function">
    <text evidence="1">Required for efficient assembly and nuclear export of the 60S ribosomal subunit.</text>
</comment>
<dbReference type="EMBL" id="PDNB01000132">
    <property type="protein sequence ID" value="PGH04768.1"/>
    <property type="molecule type" value="Genomic_DNA"/>
</dbReference>
<name>A0A2B7X7Y2_9EURO</name>
<feature type="compositionally biased region" description="Basic and acidic residues" evidence="10">
    <location>
        <begin position="44"/>
        <end position="58"/>
    </location>
</feature>
<evidence type="ECO:0000256" key="2">
    <source>
        <dbReference type="ARBA" id="ARBA00004604"/>
    </source>
</evidence>
<dbReference type="AlphaFoldDB" id="A0A2B7X7Y2"/>
<organism evidence="11 12">
    <name type="scientific">Helicocarpus griseus UAMH5409</name>
    <dbReference type="NCBI Taxonomy" id="1447875"/>
    <lineage>
        <taxon>Eukaryota</taxon>
        <taxon>Fungi</taxon>
        <taxon>Dikarya</taxon>
        <taxon>Ascomycota</taxon>
        <taxon>Pezizomycotina</taxon>
        <taxon>Eurotiomycetes</taxon>
        <taxon>Eurotiomycetidae</taxon>
        <taxon>Onygenales</taxon>
        <taxon>Ajellomycetaceae</taxon>
        <taxon>Helicocarpus</taxon>
    </lineage>
</organism>
<dbReference type="OrthoDB" id="1743802at2759"/>
<proteinExistence type="inferred from homology"/>
<dbReference type="GO" id="GO:0005730">
    <property type="term" value="C:nucleolus"/>
    <property type="evidence" value="ECO:0007669"/>
    <property type="project" value="UniProtKB-SubCell"/>
</dbReference>
<evidence type="ECO:0000313" key="11">
    <source>
        <dbReference type="EMBL" id="PGH04768.1"/>
    </source>
</evidence>
<comment type="similarity">
    <text evidence="3">Belongs to the LOC1 family.</text>
</comment>
<evidence type="ECO:0000256" key="8">
    <source>
        <dbReference type="ARBA" id="ARBA00023054"/>
    </source>
</evidence>
<dbReference type="PANTHER" id="PTHR28028">
    <property type="entry name" value="60S RIBOSOMAL SUBUNIT ASSEMBLY/EXPORT PROTEIN LOC1"/>
    <property type="match status" value="1"/>
</dbReference>
<dbReference type="STRING" id="1447875.A0A2B7X7Y2"/>
<comment type="subcellular location">
    <subcellularLocation>
        <location evidence="2">Nucleus</location>
        <location evidence="2">Nucleolus</location>
    </subcellularLocation>
</comment>
<feature type="compositionally biased region" description="Polar residues" evidence="10">
    <location>
        <begin position="177"/>
        <end position="191"/>
    </location>
</feature>
<keyword evidence="9" id="KW-0539">Nucleus</keyword>
<keyword evidence="12" id="KW-1185">Reference proteome</keyword>
<comment type="subunit">
    <text evidence="4">Component of the 66S pre-ribosomal particle.</text>
</comment>
<evidence type="ECO:0000256" key="4">
    <source>
        <dbReference type="ARBA" id="ARBA00011339"/>
    </source>
</evidence>
<evidence type="ECO:0000256" key="3">
    <source>
        <dbReference type="ARBA" id="ARBA00008132"/>
    </source>
</evidence>
<dbReference type="GO" id="GO:0008298">
    <property type="term" value="P:intracellular mRNA localization"/>
    <property type="evidence" value="ECO:0007669"/>
    <property type="project" value="TreeGrafter"/>
</dbReference>
<protein>
    <submittedName>
        <fullName evidence="11">60S ribosomal subunit assembly/export protein LOC1</fullName>
    </submittedName>
</protein>
<accession>A0A2B7X7Y2</accession>
<dbReference type="Proteomes" id="UP000223968">
    <property type="component" value="Unassembled WGS sequence"/>
</dbReference>
<evidence type="ECO:0000256" key="7">
    <source>
        <dbReference type="ARBA" id="ARBA00022816"/>
    </source>
</evidence>
<evidence type="ECO:0000256" key="9">
    <source>
        <dbReference type="ARBA" id="ARBA00023242"/>
    </source>
</evidence>
<comment type="caution">
    <text evidence="11">The sequence shown here is derived from an EMBL/GenBank/DDBJ whole genome shotgun (WGS) entry which is preliminary data.</text>
</comment>
<dbReference type="GO" id="GO:0030687">
    <property type="term" value="C:preribosome, large subunit precursor"/>
    <property type="evidence" value="ECO:0007669"/>
    <property type="project" value="TreeGrafter"/>
</dbReference>
<sequence>MVPNRGASAPSKPSNKTSSKPKPLSSVSRVSKSTSKSKSAARPPPKEIKAKPRTAPEHMKKKKKRVYTEKELDLPQLNMITPVGVTKPKGAKKGKVFVDDQESMMTILAMVNAEKEGQIESKMMKARQLEEIREARRKEAEARQEVKKEKLENVKDSLRKKKRPSTNEGKDDGKKSASGTAKDSASSATTKPSRKRVSFA</sequence>
<evidence type="ECO:0000313" key="12">
    <source>
        <dbReference type="Proteomes" id="UP000223968"/>
    </source>
</evidence>
<evidence type="ECO:0000256" key="1">
    <source>
        <dbReference type="ARBA" id="ARBA00001977"/>
    </source>
</evidence>